<evidence type="ECO:0000313" key="2">
    <source>
        <dbReference type="Proteomes" id="UP000011661"/>
    </source>
</evidence>
<dbReference type="Proteomes" id="UP000011661">
    <property type="component" value="Unassembled WGS sequence"/>
</dbReference>
<dbReference type="AlphaFoldDB" id="L9WCX4"/>
<protein>
    <submittedName>
        <fullName evidence="1">Uncharacterized protein</fullName>
    </submittedName>
</protein>
<dbReference type="EMBL" id="AOHX01000026">
    <property type="protein sequence ID" value="ELY47345.1"/>
    <property type="molecule type" value="Genomic_DNA"/>
</dbReference>
<name>L9WCX4_9EURY</name>
<dbReference type="OrthoDB" id="378486at2157"/>
<sequence>MKAENVMVRHDDGLYLAYYIGDDAPLLEGMAATHEGAIGALLHEWKRYWTVIDASAECAVVV</sequence>
<keyword evidence="2" id="KW-1185">Reference proteome</keyword>
<accession>L9WCX4</accession>
<gene>
    <name evidence="1" type="ORF">C495_03767</name>
</gene>
<comment type="caution">
    <text evidence="1">The sequence shown here is derived from an EMBL/GenBank/DDBJ whole genome shotgun (WGS) entry which is preliminary data.</text>
</comment>
<dbReference type="STRING" id="1230460.C495_03767"/>
<reference evidence="1 2" key="1">
    <citation type="journal article" date="2014" name="PLoS Genet.">
        <title>Phylogenetically driven sequencing of extremely halophilic archaea reveals strategies for static and dynamic osmo-response.</title>
        <authorList>
            <person name="Becker E.A."/>
            <person name="Seitzer P.M."/>
            <person name="Tritt A."/>
            <person name="Larsen D."/>
            <person name="Krusor M."/>
            <person name="Yao A.I."/>
            <person name="Wu D."/>
            <person name="Madern D."/>
            <person name="Eisen J.A."/>
            <person name="Darling A.E."/>
            <person name="Facciotti M.T."/>
        </authorList>
    </citation>
    <scope>NUCLEOTIDE SEQUENCE [LARGE SCALE GENOMIC DNA]</scope>
    <source>
        <strain evidence="1 2">JCM 14089</strain>
    </source>
</reference>
<evidence type="ECO:0000313" key="1">
    <source>
        <dbReference type="EMBL" id="ELY47345.1"/>
    </source>
</evidence>
<dbReference type="RefSeq" id="WP_008160150.1">
    <property type="nucleotide sequence ID" value="NZ_AOHX01000026.1"/>
</dbReference>
<proteinExistence type="predicted"/>
<organism evidence="1 2">
    <name type="scientific">Natronorubrum sulfidifaciens JCM 14089</name>
    <dbReference type="NCBI Taxonomy" id="1230460"/>
    <lineage>
        <taxon>Archaea</taxon>
        <taxon>Methanobacteriati</taxon>
        <taxon>Methanobacteriota</taxon>
        <taxon>Stenosarchaea group</taxon>
        <taxon>Halobacteria</taxon>
        <taxon>Halobacteriales</taxon>
        <taxon>Natrialbaceae</taxon>
        <taxon>Natronorubrum</taxon>
    </lineage>
</organism>